<dbReference type="AlphaFoldDB" id="A0A8H5YXQ0"/>
<protein>
    <submittedName>
        <fullName evidence="1">Na+ H+-exchanging</fullName>
    </submittedName>
</protein>
<sequence length="147" mass="16180">MLRINIKGTEFLLTAATGAVFYVEHTRHLSPHDGEGDKEETSLVHAMGSFVYSLAAHGLSIPALDIFYHYTGKSPIQYDAIEMRRLSMQAATPPKAIAGGRDNFIAYHRFSRHIDPSAVGLPSHRSLDSLYDDDDLGKGQKHGMAIV</sequence>
<comment type="caution">
    <text evidence="1">The sequence shown here is derived from an EMBL/GenBank/DDBJ whole genome shotgun (WGS) entry which is preliminary data.</text>
</comment>
<dbReference type="EMBL" id="JAAQPF010000015">
    <property type="protein sequence ID" value="KAF5720833.1"/>
    <property type="molecule type" value="Genomic_DNA"/>
</dbReference>
<dbReference type="Proteomes" id="UP000532311">
    <property type="component" value="Unassembled WGS sequence"/>
</dbReference>
<evidence type="ECO:0000313" key="1">
    <source>
        <dbReference type="EMBL" id="KAF5720833.1"/>
    </source>
</evidence>
<keyword evidence="2" id="KW-1185">Reference proteome</keyword>
<accession>A0A8H5YXQ0</accession>
<gene>
    <name evidence="1" type="ORF">FGLOB1_469</name>
</gene>
<name>A0A8H5YXQ0_9HYPO</name>
<evidence type="ECO:0000313" key="2">
    <source>
        <dbReference type="Proteomes" id="UP000532311"/>
    </source>
</evidence>
<proteinExistence type="predicted"/>
<reference evidence="1 2" key="1">
    <citation type="submission" date="2020-05" db="EMBL/GenBank/DDBJ databases">
        <title>Identification and distribution of gene clusters putatively required for synthesis of sphingolipid metabolism inhibitors in phylogenetically diverse species of the filamentous fungus Fusarium.</title>
        <authorList>
            <person name="Kim H.-S."/>
            <person name="Busman M."/>
            <person name="Brown D.W."/>
            <person name="Divon H."/>
            <person name="Uhlig S."/>
            <person name="Proctor R.H."/>
        </authorList>
    </citation>
    <scope>NUCLEOTIDE SEQUENCE [LARGE SCALE GENOMIC DNA]</scope>
    <source>
        <strain evidence="1 2">NRRL 26131</strain>
    </source>
</reference>
<organism evidence="1 2">
    <name type="scientific">Fusarium globosum</name>
    <dbReference type="NCBI Taxonomy" id="78864"/>
    <lineage>
        <taxon>Eukaryota</taxon>
        <taxon>Fungi</taxon>
        <taxon>Dikarya</taxon>
        <taxon>Ascomycota</taxon>
        <taxon>Pezizomycotina</taxon>
        <taxon>Sordariomycetes</taxon>
        <taxon>Hypocreomycetidae</taxon>
        <taxon>Hypocreales</taxon>
        <taxon>Nectriaceae</taxon>
        <taxon>Fusarium</taxon>
        <taxon>Fusarium fujikuroi species complex</taxon>
    </lineage>
</organism>